<comment type="caution">
    <text evidence="1">The sequence shown here is derived from an EMBL/GenBank/DDBJ whole genome shotgun (WGS) entry which is preliminary data.</text>
</comment>
<protein>
    <submittedName>
        <fullName evidence="1">Uncharacterized protein</fullName>
    </submittedName>
</protein>
<reference evidence="1 2" key="1">
    <citation type="journal article" date="2014" name="Agronomy (Basel)">
        <title>A Draft Genome Sequence for Ensete ventricosum, the Drought-Tolerant Tree Against Hunger.</title>
        <authorList>
            <person name="Harrison J."/>
            <person name="Moore K.A."/>
            <person name="Paszkiewicz K."/>
            <person name="Jones T."/>
            <person name="Grant M."/>
            <person name="Ambacheew D."/>
            <person name="Muzemil S."/>
            <person name="Studholme D.J."/>
        </authorList>
    </citation>
    <scope>NUCLEOTIDE SEQUENCE [LARGE SCALE GENOMIC DNA]</scope>
</reference>
<name>A0A426YX91_ENSVE</name>
<dbReference type="Proteomes" id="UP000287651">
    <property type="component" value="Unassembled WGS sequence"/>
</dbReference>
<evidence type="ECO:0000313" key="1">
    <source>
        <dbReference type="EMBL" id="RRT56350.1"/>
    </source>
</evidence>
<accession>A0A426YX91</accession>
<dbReference type="EMBL" id="AMZH03009674">
    <property type="protein sequence ID" value="RRT56350.1"/>
    <property type="molecule type" value="Genomic_DNA"/>
</dbReference>
<organism evidence="1 2">
    <name type="scientific">Ensete ventricosum</name>
    <name type="common">Abyssinian banana</name>
    <name type="synonym">Musa ensete</name>
    <dbReference type="NCBI Taxonomy" id="4639"/>
    <lineage>
        <taxon>Eukaryota</taxon>
        <taxon>Viridiplantae</taxon>
        <taxon>Streptophyta</taxon>
        <taxon>Embryophyta</taxon>
        <taxon>Tracheophyta</taxon>
        <taxon>Spermatophyta</taxon>
        <taxon>Magnoliopsida</taxon>
        <taxon>Liliopsida</taxon>
        <taxon>Zingiberales</taxon>
        <taxon>Musaceae</taxon>
        <taxon>Ensete</taxon>
    </lineage>
</organism>
<gene>
    <name evidence="1" type="ORF">B296_00029539</name>
</gene>
<evidence type="ECO:0000313" key="2">
    <source>
        <dbReference type="Proteomes" id="UP000287651"/>
    </source>
</evidence>
<proteinExistence type="predicted"/>
<sequence length="127" mass="14280">MRTMQWDLAGSSLGDSLKELGSSLETRREITRKMTGGLTIRLSKVTRNPGGGQQLSVSKPPIWRVNCPYHRIWAMANQLLTKSHTLEGHKMVEIQVRAVEEEPLPGWAETNEVRWSASSLSILALER</sequence>
<dbReference type="AlphaFoldDB" id="A0A426YX91"/>